<evidence type="ECO:0000256" key="3">
    <source>
        <dbReference type="ARBA" id="ARBA00023211"/>
    </source>
</evidence>
<dbReference type="GO" id="GO:0004730">
    <property type="term" value="F:pseudouridylate synthase activity"/>
    <property type="evidence" value="ECO:0007669"/>
    <property type="project" value="InterPro"/>
</dbReference>
<keyword evidence="5" id="KW-0326">Glycosidase</keyword>
<dbReference type="Pfam" id="PF04227">
    <property type="entry name" value="Indigoidine_A"/>
    <property type="match status" value="1"/>
</dbReference>
<dbReference type="InterPro" id="IPR022830">
    <property type="entry name" value="Indigdn_synthA-like"/>
</dbReference>
<dbReference type="PANTHER" id="PTHR42909:SF1">
    <property type="entry name" value="CARBOHYDRATE KINASE PFKB DOMAIN-CONTAINING PROTEIN"/>
    <property type="match status" value="1"/>
</dbReference>
<accession>A0A8F2W4I4</accession>
<dbReference type="Gene3D" id="3.40.1190.20">
    <property type="match status" value="1"/>
</dbReference>
<name>A0A8F2W4I4_CANAR</name>
<gene>
    <name evidence="6" type="ORF">CA7LBN_003617</name>
</gene>
<keyword evidence="2" id="KW-0378">Hydrolase</keyword>
<dbReference type="InterPro" id="IPR029056">
    <property type="entry name" value="Ribokinase-like"/>
</dbReference>
<reference evidence="6" key="1">
    <citation type="submission" date="2021-06" db="EMBL/GenBank/DDBJ databases">
        <title>Candida auris outbreak in lebanese hospital.</title>
        <authorList>
            <person name="Finianos M."/>
        </authorList>
    </citation>
    <scope>NUCLEOTIDE SEQUENCE</scope>
    <source>
        <strain evidence="6">CA7LBN</strain>
    </source>
</reference>
<keyword evidence="4" id="KW-0456">Lyase</keyword>
<evidence type="ECO:0000256" key="1">
    <source>
        <dbReference type="ARBA" id="ARBA00022723"/>
    </source>
</evidence>
<dbReference type="GO" id="GO:0016798">
    <property type="term" value="F:hydrolase activity, acting on glycosyl bonds"/>
    <property type="evidence" value="ECO:0007669"/>
    <property type="project" value="UniProtKB-KW"/>
</dbReference>
<dbReference type="EMBL" id="CP076752">
    <property type="protein sequence ID" value="QWW24760.1"/>
    <property type="molecule type" value="Genomic_DNA"/>
</dbReference>
<dbReference type="InterPro" id="IPR007342">
    <property type="entry name" value="PsuG"/>
</dbReference>
<dbReference type="Proteomes" id="UP000825438">
    <property type="component" value="Chromosome IV"/>
</dbReference>
<evidence type="ECO:0000256" key="5">
    <source>
        <dbReference type="ARBA" id="ARBA00023295"/>
    </source>
</evidence>
<organism evidence="6">
    <name type="scientific">Candidozyma auris</name>
    <name type="common">Yeast</name>
    <name type="synonym">Candida auris</name>
    <dbReference type="NCBI Taxonomy" id="498019"/>
    <lineage>
        <taxon>Eukaryota</taxon>
        <taxon>Fungi</taxon>
        <taxon>Dikarya</taxon>
        <taxon>Ascomycota</taxon>
        <taxon>Saccharomycotina</taxon>
        <taxon>Pichiomycetes</taxon>
        <taxon>Metschnikowiaceae</taxon>
        <taxon>Candidozyma</taxon>
    </lineage>
</organism>
<evidence type="ECO:0000256" key="4">
    <source>
        <dbReference type="ARBA" id="ARBA00023239"/>
    </source>
</evidence>
<dbReference type="SUPFAM" id="SSF110581">
    <property type="entry name" value="Indigoidine synthase A-like"/>
    <property type="match status" value="1"/>
</dbReference>
<dbReference type="SUPFAM" id="SSF53613">
    <property type="entry name" value="Ribokinase-like"/>
    <property type="match status" value="1"/>
</dbReference>
<protein>
    <recommendedName>
        <fullName evidence="7">Carbohydrate kinase PfkB domain-containing protein</fullName>
    </recommendedName>
</protein>
<keyword evidence="1" id="KW-0479">Metal-binding</keyword>
<proteinExistence type="inferred from homology"/>
<dbReference type="GO" id="GO:0005737">
    <property type="term" value="C:cytoplasm"/>
    <property type="evidence" value="ECO:0007669"/>
    <property type="project" value="TreeGrafter"/>
</dbReference>
<dbReference type="AlphaFoldDB" id="A0A8F2W4I4"/>
<evidence type="ECO:0000313" key="6">
    <source>
        <dbReference type="EMBL" id="QWW24760.1"/>
    </source>
</evidence>
<keyword evidence="3" id="KW-0464">Manganese</keyword>
<dbReference type="Gene3D" id="3.40.1790.10">
    <property type="entry name" value="Indigoidine synthase domain"/>
    <property type="match status" value="1"/>
</dbReference>
<sequence length="782" mass="84653">MRLLNFSRKLSKSAIAISEEVLQTLAEKKKPVVSLESTIITHGFPFPANIEMAKKVEQAVRDSGAIPATCAFLKGKPVVGLTESQLEQMAASKAVNKVSRRDIGVTMAQGLDGGTTIAGTMILSHLAGIKVFATGGLGGVHKDGHITMDVSADLTELARTPVSVVCSGPKSILDIARTMEYLETQGVFVATLNDDERQRVEVPGFFCRESGVLSPYQVVSWREAASIVHNQNNVMGLTSSNLFCVPPPKDVALSSDLMKRIIDDATAQAEAENISGKHLTPFLLSKVAEGSQGKSVECNKNFVINNAIAASHLAKELLELEKEGPRQVSFIPSTNIREEVSKGTEVAKDNVSKSYDFNSLARAATSTANVPQGANTLIIGSIALDTISTLHKKPIMGDSNPGTSRSSVGGVGFNVSLAHKYAISGSKKSYRFISAVGSDLAGQSLLAEVEKVFGDASGIKVLDSSESAQYTAMLDPEGELLLACADMSIFERPEGMEFFKEQIIRAQPETLVVDCNLSPEVLNSILETAKKDLKQPPKLIIEPTSAVKSSRIAKVNTKNLGVFPNNTITMITPTVGELESIHSSFSQRELLDDYDEWFPALDSLGINSQFREKMAARANKNKNLKYLLEQGVIQQCLHLLPYVPNIAVKLGKRGVVLVKLSTDVERYKSIPTSSPFAPAFIITSEGQQFEDRRAGAVIEYFPIPTQNENIQVVNVTGAGDTFIGVLSSYASRNDWLDSEIKSIEQEWHMWESFYNAQVASGLSIQSHKAISPEIQKQISGLS</sequence>
<evidence type="ECO:0000256" key="2">
    <source>
        <dbReference type="ARBA" id="ARBA00022801"/>
    </source>
</evidence>
<dbReference type="PANTHER" id="PTHR42909">
    <property type="entry name" value="ZGC:136858"/>
    <property type="match status" value="1"/>
</dbReference>
<dbReference type="GO" id="GO:0046872">
    <property type="term" value="F:metal ion binding"/>
    <property type="evidence" value="ECO:0007669"/>
    <property type="project" value="UniProtKB-KW"/>
</dbReference>
<evidence type="ECO:0008006" key="7">
    <source>
        <dbReference type="Google" id="ProtNLM"/>
    </source>
</evidence>
<dbReference type="HAMAP" id="MF_01876">
    <property type="entry name" value="PsiMP_glycosidase"/>
    <property type="match status" value="1"/>
</dbReference>